<dbReference type="SUPFAM" id="SSF55347">
    <property type="entry name" value="Glyceraldehyde-3-phosphate dehydrogenase-like, C-terminal domain"/>
    <property type="match status" value="1"/>
</dbReference>
<dbReference type="Proteomes" id="UP000187172">
    <property type="component" value="Unassembled WGS sequence"/>
</dbReference>
<proteinExistence type="predicted"/>
<feature type="domain" description="Gfo/Idh/MocA-like oxidoreductase N-terminal" evidence="1">
    <location>
        <begin position="2"/>
        <end position="120"/>
    </location>
</feature>
<dbReference type="RefSeq" id="WP_076170447.1">
    <property type="nucleotide sequence ID" value="NZ_MRTP01000003.1"/>
</dbReference>
<dbReference type="Gene3D" id="3.40.50.720">
    <property type="entry name" value="NAD(P)-binding Rossmann-like Domain"/>
    <property type="match status" value="1"/>
</dbReference>
<dbReference type="InterPro" id="IPR055170">
    <property type="entry name" value="GFO_IDH_MocA-like_dom"/>
</dbReference>
<gene>
    <name evidence="3" type="ORF">BK138_15370</name>
</gene>
<dbReference type="Gene3D" id="3.30.360.10">
    <property type="entry name" value="Dihydrodipicolinate Reductase, domain 2"/>
    <property type="match status" value="1"/>
</dbReference>
<evidence type="ECO:0000313" key="3">
    <source>
        <dbReference type="EMBL" id="OMF54545.1"/>
    </source>
</evidence>
<evidence type="ECO:0000313" key="4">
    <source>
        <dbReference type="Proteomes" id="UP000187172"/>
    </source>
</evidence>
<dbReference type="SUPFAM" id="SSF51735">
    <property type="entry name" value="NAD(P)-binding Rossmann-fold domains"/>
    <property type="match status" value="1"/>
</dbReference>
<dbReference type="PANTHER" id="PTHR43249">
    <property type="entry name" value="UDP-N-ACETYL-2-AMINO-2-DEOXY-D-GLUCURONATE OXIDASE"/>
    <property type="match status" value="1"/>
</dbReference>
<dbReference type="InterPro" id="IPR036291">
    <property type="entry name" value="NAD(P)-bd_dom_sf"/>
</dbReference>
<dbReference type="EMBL" id="MRTP01000003">
    <property type="protein sequence ID" value="OMF54545.1"/>
    <property type="molecule type" value="Genomic_DNA"/>
</dbReference>
<dbReference type="AlphaFoldDB" id="A0A1R1ERV6"/>
<accession>A0A1R1ERV6</accession>
<dbReference type="STRING" id="297318.BK138_15370"/>
<sequence>MIKVAIIGTGAISSAHIEGYLELKDRCQIVALCDLYPEKAEAKREQYGLAAVIVKDYKELLDQEIDLVSVCLPPFVHAPVTIDFLNAGSHVIVEKPMASSLEECDAMIKAAEQNGKVLSVIAQNRFRNPIMKLKHVVDSGLAGRILHAQVDSFWWRGHCYYDLWWRGTWEKEGGGPTLNHAVHHIDALLWMLGQPSELQAYMSNVAHDNAEVEDLSIAILKYPNGSLGQITSSVVHHGEEQQFIFQGEHARISAPWRVTASRSLPNGFPEREPSLEEKIQQYYSELPDLPYEGHTAQIDNVLNAIETGAPVMIDGISGRNTLELIMSIYKSASTGEKVKLPLQQDDPFYTREGLMKNAPHFYEKGSSVENFADLKITTGSRYGSVTNRQTSGEQ</sequence>
<feature type="domain" description="GFO/IDH/MocA-like oxidoreductase" evidence="2">
    <location>
        <begin position="131"/>
        <end position="252"/>
    </location>
</feature>
<comment type="caution">
    <text evidence="3">The sequence shown here is derived from an EMBL/GenBank/DDBJ whole genome shotgun (WGS) entry which is preliminary data.</text>
</comment>
<keyword evidence="4" id="KW-1185">Reference proteome</keyword>
<protein>
    <submittedName>
        <fullName evidence="3">Oxidoreductase</fullName>
    </submittedName>
</protein>
<name>A0A1R1ERV6_9BACL</name>
<evidence type="ECO:0000259" key="2">
    <source>
        <dbReference type="Pfam" id="PF22725"/>
    </source>
</evidence>
<evidence type="ECO:0000259" key="1">
    <source>
        <dbReference type="Pfam" id="PF01408"/>
    </source>
</evidence>
<dbReference type="Pfam" id="PF22725">
    <property type="entry name" value="GFO_IDH_MocA_C3"/>
    <property type="match status" value="1"/>
</dbReference>
<dbReference type="InterPro" id="IPR052515">
    <property type="entry name" value="Gfo/Idh/MocA_Oxidoreductase"/>
</dbReference>
<dbReference type="GO" id="GO:0000166">
    <property type="term" value="F:nucleotide binding"/>
    <property type="evidence" value="ECO:0007669"/>
    <property type="project" value="InterPro"/>
</dbReference>
<dbReference type="PANTHER" id="PTHR43249:SF1">
    <property type="entry name" value="D-GLUCOSIDE 3-DEHYDROGENASE"/>
    <property type="match status" value="1"/>
</dbReference>
<dbReference type="Pfam" id="PF01408">
    <property type="entry name" value="GFO_IDH_MocA"/>
    <property type="match status" value="1"/>
</dbReference>
<organism evidence="3 4">
    <name type="scientific">Paenibacillus rhizosphaerae</name>
    <dbReference type="NCBI Taxonomy" id="297318"/>
    <lineage>
        <taxon>Bacteria</taxon>
        <taxon>Bacillati</taxon>
        <taxon>Bacillota</taxon>
        <taxon>Bacilli</taxon>
        <taxon>Bacillales</taxon>
        <taxon>Paenibacillaceae</taxon>
        <taxon>Paenibacillus</taxon>
    </lineage>
</organism>
<dbReference type="InterPro" id="IPR000683">
    <property type="entry name" value="Gfo/Idh/MocA-like_OxRdtase_N"/>
</dbReference>
<reference evidence="3 4" key="1">
    <citation type="submission" date="2016-11" db="EMBL/GenBank/DDBJ databases">
        <title>Paenibacillus species isolates.</title>
        <authorList>
            <person name="Beno S.M."/>
        </authorList>
    </citation>
    <scope>NUCLEOTIDE SEQUENCE [LARGE SCALE GENOMIC DNA]</scope>
    <source>
        <strain evidence="3 4">FSL R5-0378</strain>
    </source>
</reference>